<feature type="transmembrane region" description="Helical" evidence="1">
    <location>
        <begin position="262"/>
        <end position="281"/>
    </location>
</feature>
<feature type="transmembrane region" description="Helical" evidence="1">
    <location>
        <begin position="42"/>
        <end position="61"/>
    </location>
</feature>
<keyword evidence="1" id="KW-1133">Transmembrane helix</keyword>
<dbReference type="EMBL" id="SJPV01000014">
    <property type="protein sequence ID" value="TWU32012.1"/>
    <property type="molecule type" value="Genomic_DNA"/>
</dbReference>
<keyword evidence="3" id="KW-1185">Reference proteome</keyword>
<keyword evidence="1" id="KW-0472">Membrane</keyword>
<evidence type="ECO:0000313" key="3">
    <source>
        <dbReference type="Proteomes" id="UP000319143"/>
    </source>
</evidence>
<comment type="caution">
    <text evidence="2">The sequence shown here is derived from an EMBL/GenBank/DDBJ whole genome shotgun (WGS) entry which is preliminary data.</text>
</comment>
<proteinExistence type="predicted"/>
<evidence type="ECO:0000256" key="1">
    <source>
        <dbReference type="SAM" id="Phobius"/>
    </source>
</evidence>
<gene>
    <name evidence="2" type="ORF">Poly41_59000</name>
</gene>
<keyword evidence="1" id="KW-0812">Transmembrane</keyword>
<feature type="transmembrane region" description="Helical" evidence="1">
    <location>
        <begin position="150"/>
        <end position="167"/>
    </location>
</feature>
<dbReference type="AlphaFoldDB" id="A0A5C6D4Z9"/>
<dbReference type="OrthoDB" id="258397at2"/>
<feature type="transmembrane region" description="Helical" evidence="1">
    <location>
        <begin position="81"/>
        <end position="105"/>
    </location>
</feature>
<evidence type="ECO:0000313" key="2">
    <source>
        <dbReference type="EMBL" id="TWU32012.1"/>
    </source>
</evidence>
<reference evidence="2 3" key="1">
    <citation type="submission" date="2019-02" db="EMBL/GenBank/DDBJ databases">
        <title>Deep-cultivation of Planctomycetes and their phenomic and genomic characterization uncovers novel biology.</title>
        <authorList>
            <person name="Wiegand S."/>
            <person name="Jogler M."/>
            <person name="Boedeker C."/>
            <person name="Pinto D."/>
            <person name="Vollmers J."/>
            <person name="Rivas-Marin E."/>
            <person name="Kohn T."/>
            <person name="Peeters S.H."/>
            <person name="Heuer A."/>
            <person name="Rast P."/>
            <person name="Oberbeckmann S."/>
            <person name="Bunk B."/>
            <person name="Jeske O."/>
            <person name="Meyerdierks A."/>
            <person name="Storesund J.E."/>
            <person name="Kallscheuer N."/>
            <person name="Luecker S."/>
            <person name="Lage O.M."/>
            <person name="Pohl T."/>
            <person name="Merkel B.J."/>
            <person name="Hornburger P."/>
            <person name="Mueller R.-W."/>
            <person name="Bruemmer F."/>
            <person name="Labrenz M."/>
            <person name="Spormann A.M."/>
            <person name="Op Den Camp H."/>
            <person name="Overmann J."/>
            <person name="Amann R."/>
            <person name="Jetten M.S.M."/>
            <person name="Mascher T."/>
            <person name="Medema M.H."/>
            <person name="Devos D.P."/>
            <person name="Kaster A.-K."/>
            <person name="Ovreas L."/>
            <person name="Rohde M."/>
            <person name="Galperin M.Y."/>
            <person name="Jogler C."/>
        </authorList>
    </citation>
    <scope>NUCLEOTIDE SEQUENCE [LARGE SCALE GENOMIC DNA]</scope>
    <source>
        <strain evidence="2 3">Poly41</strain>
    </source>
</reference>
<dbReference type="RefSeq" id="WP_146530646.1">
    <property type="nucleotide sequence ID" value="NZ_SJPV01000014.1"/>
</dbReference>
<accession>A0A5C6D4Z9</accession>
<dbReference type="Proteomes" id="UP000319143">
    <property type="component" value="Unassembled WGS sequence"/>
</dbReference>
<name>A0A5C6D4Z9_9BACT</name>
<organism evidence="2 3">
    <name type="scientific">Novipirellula artificiosorum</name>
    <dbReference type="NCBI Taxonomy" id="2528016"/>
    <lineage>
        <taxon>Bacteria</taxon>
        <taxon>Pseudomonadati</taxon>
        <taxon>Planctomycetota</taxon>
        <taxon>Planctomycetia</taxon>
        <taxon>Pirellulales</taxon>
        <taxon>Pirellulaceae</taxon>
        <taxon>Novipirellula</taxon>
    </lineage>
</organism>
<protein>
    <submittedName>
        <fullName evidence="2">Uncharacterized protein</fullName>
    </submittedName>
</protein>
<feature type="transmembrane region" description="Helical" evidence="1">
    <location>
        <begin position="287"/>
        <end position="308"/>
    </location>
</feature>
<sequence length="416" mass="45359">MATQILNNVLTLRKVMDNCKARPSRSTALTGVRIISYARARLWIGVSGVGLIVTACVLAILEGLPGRFLPTSRFGSVSDLGWILVLIGSTVAFMAPLDFLGGYFIPSRFYHQKISLDCFLRSWTRGVAVQAILFFLSTLVILTVGRNAGLIGALISIAIMSVAYVGFQSRLVLAMTGCCWTVDDDKVIRAMNLASGWGLEKLPVTVVQSSDPGFTGGVVGLPRFESIMVPKDFVDLLTLEQLALVLARRLVAVDSGSRTRGISLALIWIVCGFSLATLLPGASVASVSGLATTCLGFTIWTFLGLLTLPTVSRQASYAIDGEILRRSAETKAFTETIRSLDAFQDDEPSRRTLIETIFHPVPSVDNRQRGSKHRFPFAWHTARTTLFLSWSCMGLLARAVHCNVGRPERWVMLPTD</sequence>
<feature type="transmembrane region" description="Helical" evidence="1">
    <location>
        <begin position="126"/>
        <end position="144"/>
    </location>
</feature>